<dbReference type="InterPro" id="IPR000719">
    <property type="entry name" value="Prot_kinase_dom"/>
</dbReference>
<dbReference type="InterPro" id="IPR001245">
    <property type="entry name" value="Ser-Thr/Tyr_kinase_cat_dom"/>
</dbReference>
<dbReference type="EMBL" id="JANAWD010000470">
    <property type="protein sequence ID" value="KAJ3478982.1"/>
    <property type="molecule type" value="Genomic_DNA"/>
</dbReference>
<sequence length="378" mass="43151">MSWLRFFDSRSWRDGEPPTANSIVKNMLQNVKAKFPEKNRTYIMSAFAEYRDSNIRRLEGEDAQIALDIMQTVTIATHFEDDQLSILQALNSKRDVIQDGEPTDPAREARRLLRKRIHGLSRHSRKLPSCFTLKPEDAKHFDTVPPIFYPQTVLWYNVCHRNILPFKGIVEISGLGPCMVSPWMEKGNVRTFLEDWVRKPKHEQMVGYSQLVNRMLYEIATGIQYLHDEEIVHGDLRGPNVLVDDGGSPRITNFGLPVLTKIERIHTDLDFRGAIEYPSPELIESEIQPPTIASDVYAFGYVCVELFTRSAPIQKVGKFQVGGRTPAEEEKRPPKPSEMDGDLWSLVQQCWAVDPNARPPLQDIITKLVKIAKIDVAS</sequence>
<dbReference type="Pfam" id="PF07714">
    <property type="entry name" value="PK_Tyr_Ser-Thr"/>
    <property type="match status" value="1"/>
</dbReference>
<dbReference type="PROSITE" id="PS50011">
    <property type="entry name" value="PROTEIN_KINASE_DOM"/>
    <property type="match status" value="1"/>
</dbReference>
<dbReference type="SUPFAM" id="SSF56112">
    <property type="entry name" value="Protein kinase-like (PK-like)"/>
    <property type="match status" value="1"/>
</dbReference>
<dbReference type="InterPro" id="IPR051681">
    <property type="entry name" value="Ser/Thr_Kinases-Pseudokinases"/>
</dbReference>
<dbReference type="Gene3D" id="1.10.510.10">
    <property type="entry name" value="Transferase(Phosphotransferase) domain 1"/>
    <property type="match status" value="1"/>
</dbReference>
<dbReference type="AlphaFoldDB" id="A0AAD5YCZ1"/>
<feature type="domain" description="Protein kinase" evidence="1">
    <location>
        <begin position="36"/>
        <end position="371"/>
    </location>
</feature>
<dbReference type="GO" id="GO:0005524">
    <property type="term" value="F:ATP binding"/>
    <property type="evidence" value="ECO:0007669"/>
    <property type="project" value="InterPro"/>
</dbReference>
<accession>A0AAD5YCZ1</accession>
<evidence type="ECO:0000259" key="1">
    <source>
        <dbReference type="PROSITE" id="PS50011"/>
    </source>
</evidence>
<comment type="caution">
    <text evidence="2">The sequence shown here is derived from an EMBL/GenBank/DDBJ whole genome shotgun (WGS) entry which is preliminary data.</text>
</comment>
<dbReference type="Proteomes" id="UP001212997">
    <property type="component" value="Unassembled WGS sequence"/>
</dbReference>
<dbReference type="GO" id="GO:0004674">
    <property type="term" value="F:protein serine/threonine kinase activity"/>
    <property type="evidence" value="ECO:0007669"/>
    <property type="project" value="TreeGrafter"/>
</dbReference>
<gene>
    <name evidence="2" type="ORF">NLI96_g9382</name>
</gene>
<name>A0AAD5YCZ1_9APHY</name>
<organism evidence="2 3">
    <name type="scientific">Meripilus lineatus</name>
    <dbReference type="NCBI Taxonomy" id="2056292"/>
    <lineage>
        <taxon>Eukaryota</taxon>
        <taxon>Fungi</taxon>
        <taxon>Dikarya</taxon>
        <taxon>Basidiomycota</taxon>
        <taxon>Agaricomycotina</taxon>
        <taxon>Agaricomycetes</taxon>
        <taxon>Polyporales</taxon>
        <taxon>Meripilaceae</taxon>
        <taxon>Meripilus</taxon>
    </lineage>
</organism>
<proteinExistence type="predicted"/>
<evidence type="ECO:0000313" key="3">
    <source>
        <dbReference type="Proteomes" id="UP001212997"/>
    </source>
</evidence>
<dbReference type="PANTHER" id="PTHR44329">
    <property type="entry name" value="SERINE/THREONINE-PROTEIN KINASE TNNI3K-RELATED"/>
    <property type="match status" value="1"/>
</dbReference>
<dbReference type="PRINTS" id="PR00109">
    <property type="entry name" value="TYRKINASE"/>
</dbReference>
<protein>
    <recommendedName>
        <fullName evidence="1">Protein kinase domain-containing protein</fullName>
    </recommendedName>
</protein>
<reference evidence="2" key="1">
    <citation type="submission" date="2022-07" db="EMBL/GenBank/DDBJ databases">
        <title>Genome Sequence of Physisporinus lineatus.</title>
        <authorList>
            <person name="Buettner E."/>
        </authorList>
    </citation>
    <scope>NUCLEOTIDE SEQUENCE</scope>
    <source>
        <strain evidence="2">VT162</strain>
    </source>
</reference>
<dbReference type="InterPro" id="IPR011009">
    <property type="entry name" value="Kinase-like_dom_sf"/>
</dbReference>
<keyword evidence="3" id="KW-1185">Reference proteome</keyword>
<evidence type="ECO:0000313" key="2">
    <source>
        <dbReference type="EMBL" id="KAJ3478982.1"/>
    </source>
</evidence>